<feature type="compositionally biased region" description="Polar residues" evidence="2">
    <location>
        <begin position="1857"/>
        <end position="1872"/>
    </location>
</feature>
<evidence type="ECO:0000256" key="1">
    <source>
        <dbReference type="SAM" id="Coils"/>
    </source>
</evidence>
<reference evidence="3" key="1">
    <citation type="journal article" date="2022" name="Int. J. Mol. Sci.">
        <title>Draft Genome of Tanacetum Coccineum: Genomic Comparison of Closely Related Tanacetum-Family Plants.</title>
        <authorList>
            <person name="Yamashiro T."/>
            <person name="Shiraishi A."/>
            <person name="Nakayama K."/>
            <person name="Satake H."/>
        </authorList>
    </citation>
    <scope>NUCLEOTIDE SEQUENCE</scope>
</reference>
<feature type="compositionally biased region" description="Basic and acidic residues" evidence="2">
    <location>
        <begin position="1345"/>
        <end position="1354"/>
    </location>
</feature>
<feature type="coiled-coil region" evidence="1">
    <location>
        <begin position="405"/>
        <end position="563"/>
    </location>
</feature>
<reference evidence="3" key="2">
    <citation type="submission" date="2022-01" db="EMBL/GenBank/DDBJ databases">
        <authorList>
            <person name="Yamashiro T."/>
            <person name="Shiraishi A."/>
            <person name="Satake H."/>
            <person name="Nakayama K."/>
        </authorList>
    </citation>
    <scope>NUCLEOTIDE SEQUENCE</scope>
</reference>
<feature type="region of interest" description="Disordered" evidence="2">
    <location>
        <begin position="1282"/>
        <end position="1354"/>
    </location>
</feature>
<gene>
    <name evidence="3" type="ORF">Tco_0823724</name>
</gene>
<evidence type="ECO:0000313" key="4">
    <source>
        <dbReference type="Proteomes" id="UP001151760"/>
    </source>
</evidence>
<keyword evidence="1" id="KW-0175">Coiled coil</keyword>
<feature type="compositionally biased region" description="Basic residues" evidence="2">
    <location>
        <begin position="1309"/>
        <end position="1328"/>
    </location>
</feature>
<feature type="region of interest" description="Disordered" evidence="2">
    <location>
        <begin position="1411"/>
        <end position="1515"/>
    </location>
</feature>
<evidence type="ECO:0000256" key="2">
    <source>
        <dbReference type="SAM" id="MobiDB-lite"/>
    </source>
</evidence>
<name>A0ABQ5AIN7_9ASTR</name>
<evidence type="ECO:0000313" key="3">
    <source>
        <dbReference type="EMBL" id="GJT02555.1"/>
    </source>
</evidence>
<keyword evidence="4" id="KW-1185">Reference proteome</keyword>
<feature type="compositionally biased region" description="Low complexity" evidence="2">
    <location>
        <begin position="1291"/>
        <end position="1308"/>
    </location>
</feature>
<feature type="compositionally biased region" description="Acidic residues" evidence="2">
    <location>
        <begin position="1827"/>
        <end position="1837"/>
    </location>
</feature>
<feature type="region of interest" description="Disordered" evidence="2">
    <location>
        <begin position="1815"/>
        <end position="1906"/>
    </location>
</feature>
<dbReference type="Proteomes" id="UP001151760">
    <property type="component" value="Unassembled WGS sequence"/>
</dbReference>
<feature type="compositionally biased region" description="Basic and acidic residues" evidence="2">
    <location>
        <begin position="1873"/>
        <end position="1897"/>
    </location>
</feature>
<feature type="compositionally biased region" description="Basic and acidic residues" evidence="2">
    <location>
        <begin position="727"/>
        <end position="739"/>
    </location>
</feature>
<feature type="compositionally biased region" description="Polar residues" evidence="2">
    <location>
        <begin position="1474"/>
        <end position="1491"/>
    </location>
</feature>
<proteinExistence type="predicted"/>
<feature type="compositionally biased region" description="Basic and acidic residues" evidence="2">
    <location>
        <begin position="1591"/>
        <end position="1614"/>
    </location>
</feature>
<accession>A0ABQ5AIN7</accession>
<feature type="compositionally biased region" description="Polar residues" evidence="2">
    <location>
        <begin position="701"/>
        <end position="715"/>
    </location>
</feature>
<protein>
    <submittedName>
        <fullName evidence="3">Uncharacterized protein</fullName>
    </submittedName>
</protein>
<feature type="compositionally biased region" description="Basic and acidic residues" evidence="2">
    <location>
        <begin position="1451"/>
        <end position="1472"/>
    </location>
</feature>
<feature type="region of interest" description="Disordered" evidence="2">
    <location>
        <begin position="1582"/>
        <end position="1620"/>
    </location>
</feature>
<comment type="caution">
    <text evidence="3">The sequence shown here is derived from an EMBL/GenBank/DDBJ whole genome shotgun (WGS) entry which is preliminary data.</text>
</comment>
<organism evidence="3 4">
    <name type="scientific">Tanacetum coccineum</name>
    <dbReference type="NCBI Taxonomy" id="301880"/>
    <lineage>
        <taxon>Eukaryota</taxon>
        <taxon>Viridiplantae</taxon>
        <taxon>Streptophyta</taxon>
        <taxon>Embryophyta</taxon>
        <taxon>Tracheophyta</taxon>
        <taxon>Spermatophyta</taxon>
        <taxon>Magnoliopsida</taxon>
        <taxon>eudicotyledons</taxon>
        <taxon>Gunneridae</taxon>
        <taxon>Pentapetalae</taxon>
        <taxon>asterids</taxon>
        <taxon>campanulids</taxon>
        <taxon>Asterales</taxon>
        <taxon>Asteraceae</taxon>
        <taxon>Asteroideae</taxon>
        <taxon>Anthemideae</taxon>
        <taxon>Anthemidinae</taxon>
        <taxon>Tanacetum</taxon>
    </lineage>
</organism>
<dbReference type="EMBL" id="BQNB010012358">
    <property type="protein sequence ID" value="GJT02555.1"/>
    <property type="molecule type" value="Genomic_DNA"/>
</dbReference>
<feature type="region of interest" description="Disordered" evidence="2">
    <location>
        <begin position="701"/>
        <end position="739"/>
    </location>
</feature>
<sequence length="2307" mass="264143">MSNMSKDREYYSDCEDRYHEVHEMQSDVQHNYVVDSDADYTSDSNIIPYDQYVEDNEENVVQSNVSSVQNDALMSILDEMHEDGIQQGVQSRLAKKPDTVVNDSLTSELARYKELVGMYEQRAKFELTDRERNIDQQMRIIISDRNRKETSLKSELHSLQMKLRSTLNHHKTVREEAIILKKDFKQKEDKFLEEFLDIKRLKEKVEDTLYKQDQSVQTVHMLCKPKSFYDEKNKVEISYKNPLYLTRAKQVQSALYNGNEIVMTNHAPAVMHDSEDTLEIAKITRKRMLEKMKSPQCVKNKVRITPTGVIEGERDFEQTKRCYPTEVIPFFKTLKEHFTGVQTALFKEVKVMEEIFDQMNNEVDQNVVDKQCAEIVKKNLFIKNENLIANCLSNQLLCDVEKSRCLDLEAQMSKVQNEIKHISKLERENLNLQLKYQHLQESFDNKKSQAPQEAPDFNSYFKIKNLEHRIQEKDNVIRDLNVLVSNVNDRSCEPFNANDVTALLEQNKRLRAEIEKVKQHYKELFESITITRASTNEKSSSLLTQIEDLKAQLEGNLKVATRSSFKTKVLAPGMYAIDVEPIPPRLKNNRSAHLDYINHLKESVEIVREIVEEARVVKPLDTAFNSACKYIKLSQELVEYVIGTCPKEFKERDNKAAAVIPLIKRKQVTVNSTCRMSINDTQKQVRPQKVHLSKVTVIPSTRVNSSTEASGSKPRSNTKKNRILPAKSEKKMKVEDHPRTNKSVWTKVNRVDSSISSKRGVINSISKSVCKTCNKCLNSANHEMCVANILKSMNRTPTVKIVLNKGKHIWKPKDKLSDKSLNKTKRVWRATGKLFANVGYQWRPIGKKFTLGKLNCGYQWRPTGKKFALGDLCPLTRLPVTCRTGHPLVSGLGLFKTYNGESSKAQELYGKVHRDGGGMGIQVNFPSQTTTTALSIENGLVFEGESEFKIYFITQVFKRSDWEDLPWLFKSVNTMADQNVPAQAPIRIDEQIQPYSQWLQIGKRNLLFDVQKIQKNPIFHISMDILRNTNFFRAFSASASVPAIYIQQFWNTMKYNEKTGDYCCQVDEQWFNLSADLLRKALDITPIDPARPFELPLTGDTVIDFVNQLGYPEPVEYVSNIRVNYVYQPWRAILTPINQCLTGKTSGSDKPRHPVLQMLWGIVTHTNVDHAKLLWEEFTQGIQTFFSHKASHNASLKDPKKKAAPLLIPYERFTKMIIYYLGGTSDVHRRPESPRHLPGDDFLLGNLKFISKGETDEVFGMANPKQLITEAIQQSSYYPKYLEMHTPPKKPTTTTPVKPTKPPSSKQPKSPKKKLSKVTHSRKVRRGKPSLQLVDEEDEAQQEPEPQREGNDPDLELAKKLSLESHHEKGEGEDVDADLEQAIKLSLNPSFLPQGRAPVGGVAIRERVAEEIPKLPEVVGKASHDSTTGPSSQPQDDTSEKVIHESSSSTDLERTESRTEATAPKVDEEKGEVASTTVKSGVGISVQTEGQAGSDPGKAHEALAGPDLEPMQEVQTGSDYGNEHVTLAGPNPEHMDEDFYATAYPKVHENLKLRTDEHVIEENPESHYGSMSSMKNLEDTDTFGDLFLNDKPAEDDQEKSNVVDKMADPSDRTDTSTPPVTTLVIDIPSSQVTTPPINTEATVIITTLPKITPHIALQLKVAKLEQDMSEVKKTDHSVAVLASIQSQVPKVVDKYLGTKVDDALLKALEKHTADLIQKYSVLLGPESSKKQESKKSTEEIILIKREQGEKKQEPMYTIKSTDKAALEEYDLKSALFTHMHKNRSANRNPANYQLYHALMEALIQDENAIDKEVADKVKDHKRKHDSDDDEDDDDDEGPPAGSNQGKSTKRRRHDSGASGQHPSFTSTGWQITDTRDAAIDSSTHRSNFESEHSKQSSDDIPMQNEGHVSDLEDIDNAHIPKVSTITWFKPIPEGERPATPEPEWTIPPNDFPEPENNWANTYATTYQVPTKNKLQKKTYDIGSFIKWLCRRTGKKKLCKADLEGDKERKIALSISKLKAARYLDFGLKELVPSLWVESECEYDISAAYGITHWWFRRKEFYINKHSEPSDREAVRSQMRILSVISVKVYEKYGYNYLREIILRRADYKEYKISEKDFKNLHPNDFEDLFLLNIQEKLNHLPKTDKTSLHTAVNMWIRNLVIRNRVGDLQLGIESYQTKINLERPNWDAADYYFKEDYTIVPKPRAVVYRDRNDQRKLMRLNELHKFSDGTLTRVMEKLDHMVKDFHLFEYNKGMETRKWSEDDKRRSKDFITAIEKRLQIRRIFRSLESFVGGRIRDIDYRLINRTT</sequence>
<feature type="compositionally biased region" description="Polar residues" evidence="2">
    <location>
        <begin position="1425"/>
        <end position="1436"/>
    </location>
</feature>